<feature type="transmembrane region" description="Helical" evidence="1">
    <location>
        <begin position="59"/>
        <end position="79"/>
    </location>
</feature>
<organism evidence="2 3">
    <name type="scientific">Gilvimarinus algae</name>
    <dbReference type="NCBI Taxonomy" id="3058037"/>
    <lineage>
        <taxon>Bacteria</taxon>
        <taxon>Pseudomonadati</taxon>
        <taxon>Pseudomonadota</taxon>
        <taxon>Gammaproteobacteria</taxon>
        <taxon>Cellvibrionales</taxon>
        <taxon>Cellvibrionaceae</taxon>
        <taxon>Gilvimarinus</taxon>
    </lineage>
</organism>
<keyword evidence="1" id="KW-0812">Transmembrane</keyword>
<keyword evidence="1" id="KW-0472">Membrane</keyword>
<dbReference type="Proteomes" id="UP001168380">
    <property type="component" value="Unassembled WGS sequence"/>
</dbReference>
<comment type="caution">
    <text evidence="2">The sequence shown here is derived from an EMBL/GenBank/DDBJ whole genome shotgun (WGS) entry which is preliminary data.</text>
</comment>
<protein>
    <submittedName>
        <fullName evidence="2">Uncharacterized protein</fullName>
    </submittedName>
</protein>
<reference evidence="2" key="1">
    <citation type="submission" date="2023-07" db="EMBL/GenBank/DDBJ databases">
        <title>Gilvimarinus algae sp. nov., isolated from the surface of Kelp.</title>
        <authorList>
            <person name="Sun Y.Y."/>
            <person name="Gong Y."/>
            <person name="Du Z.J."/>
        </authorList>
    </citation>
    <scope>NUCLEOTIDE SEQUENCE</scope>
    <source>
        <strain evidence="2">SDUM040014</strain>
    </source>
</reference>
<evidence type="ECO:0000313" key="3">
    <source>
        <dbReference type="Proteomes" id="UP001168380"/>
    </source>
</evidence>
<accession>A0ABT8TA21</accession>
<proteinExistence type="predicted"/>
<keyword evidence="1" id="KW-1133">Transmembrane helix</keyword>
<sequence>MKNALRHLCRPLLAPLEAGNEPYHYKPLSRKVLLFFGAVFTFLGLLAAWLIPADADPGYYFPVVVFTLAGLYGLIVGALGEDRAVAKIWGNK</sequence>
<gene>
    <name evidence="2" type="ORF">QWI16_02220</name>
</gene>
<evidence type="ECO:0000313" key="2">
    <source>
        <dbReference type="EMBL" id="MDO3380971.1"/>
    </source>
</evidence>
<feature type="transmembrane region" description="Helical" evidence="1">
    <location>
        <begin position="32"/>
        <end position="53"/>
    </location>
</feature>
<name>A0ABT8TA21_9GAMM</name>
<dbReference type="RefSeq" id="WP_302711094.1">
    <property type="nucleotide sequence ID" value="NZ_JAULRT010000032.1"/>
</dbReference>
<dbReference type="EMBL" id="JAULRT010000032">
    <property type="protein sequence ID" value="MDO3380971.1"/>
    <property type="molecule type" value="Genomic_DNA"/>
</dbReference>
<evidence type="ECO:0000256" key="1">
    <source>
        <dbReference type="SAM" id="Phobius"/>
    </source>
</evidence>
<keyword evidence="3" id="KW-1185">Reference proteome</keyword>